<comment type="caution">
    <text evidence="1">The sequence shown here is derived from an EMBL/GenBank/DDBJ whole genome shotgun (WGS) entry which is preliminary data.</text>
</comment>
<dbReference type="Proteomes" id="UP000018208">
    <property type="component" value="Unassembled WGS sequence"/>
</dbReference>
<dbReference type="RefSeq" id="XP_067768643.1">
    <property type="nucleotide sequence ID" value="XM_067905161.1"/>
</dbReference>
<dbReference type="GeneID" id="94295247"/>
<evidence type="ECO:0000313" key="2">
    <source>
        <dbReference type="Proteomes" id="UP000018208"/>
    </source>
</evidence>
<dbReference type="AlphaFoldDB" id="A0A9P8M0V6"/>
<dbReference type="EMBL" id="AUWU02000001">
    <property type="protein sequence ID" value="KAH0577870.1"/>
    <property type="molecule type" value="Genomic_DNA"/>
</dbReference>
<accession>A0A9P8M0V6</accession>
<dbReference type="KEGG" id="ssao:94295247"/>
<keyword evidence="2" id="KW-1185">Reference proteome</keyword>
<proteinExistence type="predicted"/>
<protein>
    <submittedName>
        <fullName evidence="1">Spc97/Spc98 family protein</fullName>
    </submittedName>
</protein>
<reference evidence="1 2" key="1">
    <citation type="journal article" date="2014" name="PLoS Genet.">
        <title>The Genome of Spironucleus salmonicida Highlights a Fish Pathogen Adapted to Fluctuating Environments.</title>
        <authorList>
            <person name="Xu F."/>
            <person name="Jerlstrom-Hultqvist J."/>
            <person name="Einarsson E."/>
            <person name="Astvaldsson A."/>
            <person name="Svard S.G."/>
            <person name="Andersson J.O."/>
        </authorList>
    </citation>
    <scope>NUCLEOTIDE SEQUENCE [LARGE SCALE GENOMIC DNA]</scope>
    <source>
        <strain evidence="1 2">ATCC 50377</strain>
    </source>
</reference>
<sequence length="704" mass="83510">MSDTHNDIISELKQVILGTPTTNFQPTQQKFQNTILNQMQRNLLKDYLQLGFIFYKIRQYKVVFFIFITHSEIQTNSSLISQYQDIVFNHQEFSKISQSLGFQAINNAIEIIIEKYEQNMKSVFQYESSSLEDFASYSQTFYFQNSKLIEDLDFIEQILSNIFPNFDTFFSLQKRDYTNLIINQQYTKLPTFLNYAQKFITKLSINRKVIFDQDWTNILLQTYNQLLVQYMKYGFVIDNFEFFAQQGDYQKENFNQLNYTNFVQVEAPGCVLYPKLMPYFISENLAREVVFIARVSKLIRFEESTPNLIHLIEYINQIELNYTNYLEFDQEITKIKSQISRFLWKDLLLKNQIQLNIINFIQLNCMQNSAVFDIFLDISNDYISKPWLFSKDIAFVQYRCDKQSICEIELNGILDIEWGYPINCLRLVQIPTENQLHQDANLQHYAFKLNDHIFFDVDSYFYGVECSTSQTNFYHQINQSDHQTLIPFIVFNYTPTKQSNSLLLSPQIQSSFSKIFRNLLYIKYYNRILIKCSQELIQYKKLFLQLQQFQNKNPHFMRYSNQPSNVAVQIGTMSKIYRINHILLSQFQLIQVNIASKMDTQIQIFNNFKQDDFLLVQKQLIILATELSTIVFLNDRAASNIIVAFFKLITKFEQLIANLKPFFEKQLSYGKANDQQCSQINNLNLYLDQVLKMEDSLSITLRMK</sequence>
<gene>
    <name evidence="1" type="ORF">SS50377_21224</name>
</gene>
<evidence type="ECO:0000313" key="1">
    <source>
        <dbReference type="EMBL" id="KAH0577870.1"/>
    </source>
</evidence>
<organism evidence="1 2">
    <name type="scientific">Spironucleus salmonicida</name>
    <dbReference type="NCBI Taxonomy" id="348837"/>
    <lineage>
        <taxon>Eukaryota</taxon>
        <taxon>Metamonada</taxon>
        <taxon>Diplomonadida</taxon>
        <taxon>Hexamitidae</taxon>
        <taxon>Hexamitinae</taxon>
        <taxon>Spironucleus</taxon>
    </lineage>
</organism>
<name>A0A9P8M0V6_9EUKA</name>